<feature type="transmembrane region" description="Helical" evidence="1">
    <location>
        <begin position="85"/>
        <end position="107"/>
    </location>
</feature>
<dbReference type="PANTHER" id="PTHR33133">
    <property type="entry name" value="OS08G0107100 PROTEIN-RELATED"/>
    <property type="match status" value="1"/>
</dbReference>
<keyword evidence="1" id="KW-0472">Membrane</keyword>
<dbReference type="OrthoDB" id="687732at2759"/>
<protein>
    <submittedName>
        <fullName evidence="4">Uncharacterized protein LOC104238132</fullName>
    </submittedName>
</protein>
<keyword evidence="1" id="KW-1133">Transmembrane helix</keyword>
<evidence type="ECO:0000259" key="2">
    <source>
        <dbReference type="Pfam" id="PF00646"/>
    </source>
</evidence>
<dbReference type="SUPFAM" id="SSF81383">
    <property type="entry name" value="F-box domain"/>
    <property type="match status" value="1"/>
</dbReference>
<keyword evidence="1" id="KW-0812">Transmembrane</keyword>
<reference evidence="3" key="1">
    <citation type="journal article" date="2013" name="Genome Biol.">
        <title>Reference genomes and transcriptomes of Nicotiana sylvestris and Nicotiana tomentosiformis.</title>
        <authorList>
            <person name="Sierro N."/>
            <person name="Battey J.N."/>
            <person name="Ouadi S."/>
            <person name="Bovet L."/>
            <person name="Goepfert S."/>
            <person name="Bakaher N."/>
            <person name="Peitsch M.C."/>
            <person name="Ivanov N.V."/>
        </authorList>
    </citation>
    <scope>NUCLEOTIDE SEQUENCE [LARGE SCALE GENOMIC DNA]</scope>
</reference>
<dbReference type="STRING" id="4096.A0A1U7XIL6"/>
<accession>A0A1U7XIL6</accession>
<dbReference type="Proteomes" id="UP000189701">
    <property type="component" value="Unplaced"/>
</dbReference>
<dbReference type="eggNOG" id="ENOG502QQZM">
    <property type="taxonomic scope" value="Eukaryota"/>
</dbReference>
<evidence type="ECO:0000256" key="1">
    <source>
        <dbReference type="SAM" id="Phobius"/>
    </source>
</evidence>
<organism evidence="3 4">
    <name type="scientific">Nicotiana sylvestris</name>
    <name type="common">Wood tobacco</name>
    <name type="synonym">South American tobacco</name>
    <dbReference type="NCBI Taxonomy" id="4096"/>
    <lineage>
        <taxon>Eukaryota</taxon>
        <taxon>Viridiplantae</taxon>
        <taxon>Streptophyta</taxon>
        <taxon>Embryophyta</taxon>
        <taxon>Tracheophyta</taxon>
        <taxon>Spermatophyta</taxon>
        <taxon>Magnoliopsida</taxon>
        <taxon>eudicotyledons</taxon>
        <taxon>Gunneridae</taxon>
        <taxon>Pentapetalae</taxon>
        <taxon>asterids</taxon>
        <taxon>lamiids</taxon>
        <taxon>Solanales</taxon>
        <taxon>Solanaceae</taxon>
        <taxon>Nicotianoideae</taxon>
        <taxon>Nicotianeae</taxon>
        <taxon>Nicotiana</taxon>
    </lineage>
</organism>
<dbReference type="InterPro" id="IPR036047">
    <property type="entry name" value="F-box-like_dom_sf"/>
</dbReference>
<feature type="transmembrane region" description="Helical" evidence="1">
    <location>
        <begin position="127"/>
        <end position="149"/>
    </location>
</feature>
<keyword evidence="3" id="KW-1185">Reference proteome</keyword>
<sequence length="178" mass="20178">MEFEAQVSSISMEESSFEIPIELITEILSRLPVKSLLRFRINNLFNHSGQHLIISNLAIILSGMEKIGGYMAILKACFLIRGRTATSLSLALIVNLALAAVEVLFQYRIVRAYHHKRTRLSSIALEGIFIAHLYSILLVLDTISSCVFLKSVRQIARGMKREVSRIKLRLKTEITMQF</sequence>
<evidence type="ECO:0000313" key="3">
    <source>
        <dbReference type="Proteomes" id="UP000189701"/>
    </source>
</evidence>
<dbReference type="PANTHER" id="PTHR33133:SF3">
    <property type="entry name" value="TRANSMEMBRANE PROTEIN"/>
    <property type="match status" value="1"/>
</dbReference>
<dbReference type="InterPro" id="IPR001810">
    <property type="entry name" value="F-box_dom"/>
</dbReference>
<proteinExistence type="predicted"/>
<dbReference type="RefSeq" id="XP_009790718.1">
    <property type="nucleotide sequence ID" value="XM_009792416.1"/>
</dbReference>
<feature type="domain" description="F-box" evidence="2">
    <location>
        <begin position="18"/>
        <end position="40"/>
    </location>
</feature>
<name>A0A1U7XIL6_NICSY</name>
<gene>
    <name evidence="4" type="primary">LOC104238132</name>
</gene>
<reference evidence="4" key="2">
    <citation type="submission" date="2025-08" db="UniProtKB">
        <authorList>
            <consortium name="RefSeq"/>
        </authorList>
    </citation>
    <scope>IDENTIFICATION</scope>
    <source>
        <tissue evidence="4">Leaf</tissue>
    </source>
</reference>
<dbReference type="AlphaFoldDB" id="A0A1U7XIL6"/>
<dbReference type="Pfam" id="PF00646">
    <property type="entry name" value="F-box"/>
    <property type="match status" value="1"/>
</dbReference>
<evidence type="ECO:0000313" key="4">
    <source>
        <dbReference type="RefSeq" id="XP_009790718.1"/>
    </source>
</evidence>
<feature type="transmembrane region" description="Helical" evidence="1">
    <location>
        <begin position="52"/>
        <end position="73"/>
    </location>
</feature>